<proteinExistence type="predicted"/>
<evidence type="ECO:0000313" key="3">
    <source>
        <dbReference type="EMBL" id="QMU27808.1"/>
    </source>
</evidence>
<evidence type="ECO:0000313" key="4">
    <source>
        <dbReference type="Proteomes" id="UP000514509"/>
    </source>
</evidence>
<dbReference type="SUPFAM" id="SSF53474">
    <property type="entry name" value="alpha/beta-Hydrolases"/>
    <property type="match status" value="1"/>
</dbReference>
<dbReference type="Gene3D" id="3.40.50.1820">
    <property type="entry name" value="alpha/beta hydrolase"/>
    <property type="match status" value="1"/>
</dbReference>
<dbReference type="AlphaFoldDB" id="A0A7L7L4S4"/>
<dbReference type="PANTHER" id="PTHR48081:SF6">
    <property type="entry name" value="PEPTIDASE S9 PROLYL OLIGOPEPTIDASE CATALYTIC DOMAIN-CONTAINING PROTEIN"/>
    <property type="match status" value="1"/>
</dbReference>
<dbReference type="KEGG" id="add:HUW48_07005"/>
<dbReference type="Pfam" id="PF20434">
    <property type="entry name" value="BD-FAE"/>
    <property type="match status" value="1"/>
</dbReference>
<keyword evidence="4" id="KW-1185">Reference proteome</keyword>
<dbReference type="InterPro" id="IPR029058">
    <property type="entry name" value="AB_hydrolase_fold"/>
</dbReference>
<evidence type="ECO:0000256" key="1">
    <source>
        <dbReference type="ARBA" id="ARBA00022801"/>
    </source>
</evidence>
<dbReference type="InterPro" id="IPR049492">
    <property type="entry name" value="BD-FAE-like_dom"/>
</dbReference>
<evidence type="ECO:0000259" key="2">
    <source>
        <dbReference type="Pfam" id="PF20434"/>
    </source>
</evidence>
<dbReference type="Proteomes" id="UP000514509">
    <property type="component" value="Chromosome"/>
</dbReference>
<reference evidence="3 4" key="1">
    <citation type="submission" date="2020-06" db="EMBL/GenBank/DDBJ databases">
        <authorList>
            <person name="Hwang Y.J."/>
        </authorList>
    </citation>
    <scope>NUCLEOTIDE SEQUENCE [LARGE SCALE GENOMIC DNA]</scope>
    <source>
        <strain evidence="3 4">KUDC8001</strain>
    </source>
</reference>
<dbReference type="PANTHER" id="PTHR48081">
    <property type="entry name" value="AB HYDROLASE SUPERFAMILY PROTEIN C4A8.06C"/>
    <property type="match status" value="1"/>
</dbReference>
<dbReference type="RefSeq" id="WP_182415000.1">
    <property type="nucleotide sequence ID" value="NZ_CP055153.1"/>
</dbReference>
<feature type="domain" description="BD-FAE-like" evidence="2">
    <location>
        <begin position="68"/>
        <end position="176"/>
    </location>
</feature>
<gene>
    <name evidence="3" type="ORF">HUW48_07005</name>
</gene>
<dbReference type="GO" id="GO:0016787">
    <property type="term" value="F:hydrolase activity"/>
    <property type="evidence" value="ECO:0007669"/>
    <property type="project" value="UniProtKB-KW"/>
</dbReference>
<reference evidence="3 4" key="2">
    <citation type="submission" date="2020-08" db="EMBL/GenBank/DDBJ databases">
        <title>Adhaeribacter dokdonensis sp. nov., isolated from the rhizosphere of Elymus tsukushiensis, a plant native to the Dokdo Islands, Republic of Korea.</title>
        <authorList>
            <person name="Ghim S.Y."/>
        </authorList>
    </citation>
    <scope>NUCLEOTIDE SEQUENCE [LARGE SCALE GENOMIC DNA]</scope>
    <source>
        <strain evidence="3 4">KUDC8001</strain>
    </source>
</reference>
<organism evidence="3 4">
    <name type="scientific">Adhaeribacter radiodurans</name>
    <dbReference type="NCBI Taxonomy" id="2745197"/>
    <lineage>
        <taxon>Bacteria</taxon>
        <taxon>Pseudomonadati</taxon>
        <taxon>Bacteroidota</taxon>
        <taxon>Cytophagia</taxon>
        <taxon>Cytophagales</taxon>
        <taxon>Hymenobacteraceae</taxon>
        <taxon>Adhaeribacter</taxon>
    </lineage>
</organism>
<sequence>MPVRFILVPILVSLFLSISFIIPGQAQEKGTTIPLWPKGAPGFESRRNEPEQAKDWWVKNIHNPSVTVFLPPKEKATGAAVVICPGGGHRELVYNAEGVEPATFLNNLGVAAIVLKYRLGREENSPYSVDKHPRQDAERALRLVRSHAKEWGIDPNRVGMMGFSAGGEVANMVAYGPGTGDAKATDPIDRLNSKPNFLVLIYPGPGFIPATIASDAPPAFLLTANNDPCCSGSTIEILQKYRAAKVPVEAHILAQGSHGFNMGQRSKLNSVATWPQRLADWLSDTNLLVPAGSPQAKKPE</sequence>
<dbReference type="EMBL" id="CP055153">
    <property type="protein sequence ID" value="QMU27808.1"/>
    <property type="molecule type" value="Genomic_DNA"/>
</dbReference>
<dbReference type="InterPro" id="IPR050300">
    <property type="entry name" value="GDXG_lipolytic_enzyme"/>
</dbReference>
<protein>
    <submittedName>
        <fullName evidence="3">Alpha/beta hydrolase</fullName>
    </submittedName>
</protein>
<name>A0A7L7L4S4_9BACT</name>
<accession>A0A7L7L4S4</accession>
<keyword evidence="1 3" id="KW-0378">Hydrolase</keyword>